<dbReference type="SMART" id="SM00271">
    <property type="entry name" value="DnaJ"/>
    <property type="match status" value="1"/>
</dbReference>
<sequence>MVVSFYEQLGVPESADLEQVRAAFRAAALRLHPDKSYGAAADEFVSLNKAWQVLRDPHLRKIHDQQLALHRIREPAVFQDEVTLDDMELTAVE</sequence>
<dbReference type="PANTHER" id="PTHR44825">
    <property type="match status" value="1"/>
</dbReference>
<dbReference type="AlphaFoldDB" id="A0A699YJ73"/>
<dbReference type="PANTHER" id="PTHR44825:SF1">
    <property type="entry name" value="DNAJ HOMOLOG SUBFAMILY C MEMBER 4"/>
    <property type="match status" value="1"/>
</dbReference>
<protein>
    <submittedName>
        <fullName evidence="2">J domain-containing protein</fullName>
    </submittedName>
</protein>
<gene>
    <name evidence="2" type="ORF">HaLaN_05437</name>
</gene>
<keyword evidence="3" id="KW-1185">Reference proteome</keyword>
<accession>A0A699YJ73</accession>
<dbReference type="Gene3D" id="1.10.287.110">
    <property type="entry name" value="DnaJ domain"/>
    <property type="match status" value="1"/>
</dbReference>
<feature type="domain" description="J" evidence="1">
    <location>
        <begin position="4"/>
        <end position="67"/>
    </location>
</feature>
<dbReference type="InterPro" id="IPR036869">
    <property type="entry name" value="J_dom_sf"/>
</dbReference>
<feature type="non-terminal residue" evidence="2">
    <location>
        <position position="1"/>
    </location>
</feature>
<proteinExistence type="predicted"/>
<organism evidence="2 3">
    <name type="scientific">Haematococcus lacustris</name>
    <name type="common">Green alga</name>
    <name type="synonym">Haematococcus pluvialis</name>
    <dbReference type="NCBI Taxonomy" id="44745"/>
    <lineage>
        <taxon>Eukaryota</taxon>
        <taxon>Viridiplantae</taxon>
        <taxon>Chlorophyta</taxon>
        <taxon>core chlorophytes</taxon>
        <taxon>Chlorophyceae</taxon>
        <taxon>CS clade</taxon>
        <taxon>Chlamydomonadales</taxon>
        <taxon>Haematococcaceae</taxon>
        <taxon>Haematococcus</taxon>
    </lineage>
</organism>
<feature type="non-terminal residue" evidence="2">
    <location>
        <position position="93"/>
    </location>
</feature>
<dbReference type="Proteomes" id="UP000485058">
    <property type="component" value="Unassembled WGS sequence"/>
</dbReference>
<dbReference type="CDD" id="cd06257">
    <property type="entry name" value="DnaJ"/>
    <property type="match status" value="1"/>
</dbReference>
<evidence type="ECO:0000313" key="2">
    <source>
        <dbReference type="EMBL" id="GFH10170.1"/>
    </source>
</evidence>
<dbReference type="EMBL" id="BLLF01000292">
    <property type="protein sequence ID" value="GFH10170.1"/>
    <property type="molecule type" value="Genomic_DNA"/>
</dbReference>
<dbReference type="InterPro" id="IPR052763">
    <property type="entry name" value="DnaJ_C4"/>
</dbReference>
<name>A0A699YJ73_HAELA</name>
<reference evidence="2 3" key="1">
    <citation type="submission" date="2020-02" db="EMBL/GenBank/DDBJ databases">
        <title>Draft genome sequence of Haematococcus lacustris strain NIES-144.</title>
        <authorList>
            <person name="Morimoto D."/>
            <person name="Nakagawa S."/>
            <person name="Yoshida T."/>
            <person name="Sawayama S."/>
        </authorList>
    </citation>
    <scope>NUCLEOTIDE SEQUENCE [LARGE SCALE GENOMIC DNA]</scope>
    <source>
        <strain evidence="2 3">NIES-144</strain>
    </source>
</reference>
<dbReference type="SUPFAM" id="SSF46565">
    <property type="entry name" value="Chaperone J-domain"/>
    <property type="match status" value="1"/>
</dbReference>
<dbReference type="InterPro" id="IPR001623">
    <property type="entry name" value="DnaJ_domain"/>
</dbReference>
<dbReference type="Pfam" id="PF00226">
    <property type="entry name" value="DnaJ"/>
    <property type="match status" value="1"/>
</dbReference>
<dbReference type="PROSITE" id="PS50076">
    <property type="entry name" value="DNAJ_2"/>
    <property type="match status" value="1"/>
</dbReference>
<comment type="caution">
    <text evidence="2">The sequence shown here is derived from an EMBL/GenBank/DDBJ whole genome shotgun (WGS) entry which is preliminary data.</text>
</comment>
<evidence type="ECO:0000259" key="1">
    <source>
        <dbReference type="PROSITE" id="PS50076"/>
    </source>
</evidence>
<evidence type="ECO:0000313" key="3">
    <source>
        <dbReference type="Proteomes" id="UP000485058"/>
    </source>
</evidence>